<protein>
    <submittedName>
        <fullName evidence="2">Uncharacterized protein</fullName>
    </submittedName>
</protein>
<feature type="region of interest" description="Disordered" evidence="1">
    <location>
        <begin position="199"/>
        <end position="223"/>
    </location>
</feature>
<sequence length="223" mass="24326">MHSVKVDARQPSYPVVTRDTSLLPEEVQALTTGEFRVHRSEDVARGSPTANARDAMSEWYPDLGRALLSWSTHHGALIQREAEAEPIIFPMEQGLYAVAHNRIGVAFALLGGSESAGHAIARGMARRAAIREGLTLANEDKAPKVRWMVRTRLDAESVLEQPVSLRSGEFVVLSPGQQLFQLDLDANVSAIWTEHQLYADPTPREEPAGEPAGEDVAEEALAG</sequence>
<feature type="compositionally biased region" description="Acidic residues" evidence="1">
    <location>
        <begin position="212"/>
        <end position="223"/>
    </location>
</feature>
<evidence type="ECO:0000313" key="3">
    <source>
        <dbReference type="Proteomes" id="UP000766486"/>
    </source>
</evidence>
<dbReference type="Proteomes" id="UP000766486">
    <property type="component" value="Unassembled WGS sequence"/>
</dbReference>
<comment type="caution">
    <text evidence="2">The sequence shown here is derived from an EMBL/GenBank/DDBJ whole genome shotgun (WGS) entry which is preliminary data.</text>
</comment>
<evidence type="ECO:0000313" key="2">
    <source>
        <dbReference type="EMBL" id="VUC31980.1"/>
    </source>
</evidence>
<reference evidence="2 3" key="1">
    <citation type="submission" date="2019-06" db="EMBL/GenBank/DDBJ databases">
        <authorList>
            <person name="Broberg M."/>
        </authorList>
    </citation>
    <scope>NUCLEOTIDE SEQUENCE [LARGE SCALE GENOMIC DNA]</scope>
</reference>
<dbReference type="EMBL" id="CABFNS010000837">
    <property type="protein sequence ID" value="VUC31980.1"/>
    <property type="molecule type" value="Genomic_DNA"/>
</dbReference>
<organism evidence="2 3">
    <name type="scientific">Bionectria ochroleuca</name>
    <name type="common">Gliocladium roseum</name>
    <dbReference type="NCBI Taxonomy" id="29856"/>
    <lineage>
        <taxon>Eukaryota</taxon>
        <taxon>Fungi</taxon>
        <taxon>Dikarya</taxon>
        <taxon>Ascomycota</taxon>
        <taxon>Pezizomycotina</taxon>
        <taxon>Sordariomycetes</taxon>
        <taxon>Hypocreomycetidae</taxon>
        <taxon>Hypocreales</taxon>
        <taxon>Bionectriaceae</taxon>
        <taxon>Clonostachys</taxon>
    </lineage>
</organism>
<name>A0ABY6UMJ7_BIOOC</name>
<gene>
    <name evidence="2" type="ORF">CLO192961_LOCUS315834</name>
</gene>
<evidence type="ECO:0000256" key="1">
    <source>
        <dbReference type="SAM" id="MobiDB-lite"/>
    </source>
</evidence>
<proteinExistence type="predicted"/>
<accession>A0ABY6UMJ7</accession>
<keyword evidence="3" id="KW-1185">Reference proteome</keyword>